<keyword evidence="3 5" id="KW-1133">Transmembrane helix</keyword>
<evidence type="ECO:0000256" key="4">
    <source>
        <dbReference type="ARBA" id="ARBA00023136"/>
    </source>
</evidence>
<dbReference type="InterPro" id="IPR010899">
    <property type="entry name" value="UPF0344"/>
</dbReference>
<protein>
    <submittedName>
        <fullName evidence="6">YisL family protein</fullName>
    </submittedName>
</protein>
<name>A0A969PQX6_9BACI</name>
<organism evidence="6 7">
    <name type="scientific">Alkalicoccus luteus</name>
    <dbReference type="NCBI Taxonomy" id="1237094"/>
    <lineage>
        <taxon>Bacteria</taxon>
        <taxon>Bacillati</taxon>
        <taxon>Bacillota</taxon>
        <taxon>Bacilli</taxon>
        <taxon>Bacillales</taxon>
        <taxon>Bacillaceae</taxon>
        <taxon>Alkalicoccus</taxon>
    </lineage>
</organism>
<evidence type="ECO:0000256" key="2">
    <source>
        <dbReference type="ARBA" id="ARBA00022692"/>
    </source>
</evidence>
<evidence type="ECO:0000256" key="3">
    <source>
        <dbReference type="ARBA" id="ARBA00022989"/>
    </source>
</evidence>
<keyword evidence="1" id="KW-1003">Cell membrane</keyword>
<feature type="transmembrane region" description="Helical" evidence="5">
    <location>
        <begin position="81"/>
        <end position="99"/>
    </location>
</feature>
<evidence type="ECO:0000256" key="1">
    <source>
        <dbReference type="ARBA" id="ARBA00022475"/>
    </source>
</evidence>
<feature type="transmembrane region" description="Helical" evidence="5">
    <location>
        <begin position="111"/>
        <end position="129"/>
    </location>
</feature>
<evidence type="ECO:0000313" key="6">
    <source>
        <dbReference type="EMBL" id="NJP36781.1"/>
    </source>
</evidence>
<sequence length="130" mass="14722">MCERRGKEGTGLSYDVFLHSHSLFWLVGVILFALITIFYNKGKAKPAKIMHMVLRLMYILLLITGVTMVIMNFYWATAVKGILAFWLIYTMEMIATRTGKGTLTGGFKTNMWIQFAIALVVVLVFGFVVT</sequence>
<gene>
    <name evidence="6" type="ORF">HCN83_04190</name>
</gene>
<evidence type="ECO:0000313" key="7">
    <source>
        <dbReference type="Proteomes" id="UP000752012"/>
    </source>
</evidence>
<dbReference type="AlphaFoldDB" id="A0A969PQX6"/>
<reference evidence="6 7" key="1">
    <citation type="submission" date="2020-03" db="EMBL/GenBank/DDBJ databases">
        <title>Assessment of the enzymatic potential of alkaline-tolerant lipase obtained from Bacillus luteus H11 (technogenic soil) for the bioremediation of saline soils contaminated with petroleum substances.</title>
        <authorList>
            <person name="Kalwasinska A."/>
        </authorList>
    </citation>
    <scope>NUCLEOTIDE SEQUENCE [LARGE SCALE GENOMIC DNA]</scope>
    <source>
        <strain evidence="6 7">H11</strain>
    </source>
</reference>
<accession>A0A969PQX6</accession>
<keyword evidence="2 5" id="KW-0812">Transmembrane</keyword>
<dbReference type="EMBL" id="JAATHJ010000004">
    <property type="protein sequence ID" value="NJP36781.1"/>
    <property type="molecule type" value="Genomic_DNA"/>
</dbReference>
<proteinExistence type="predicted"/>
<keyword evidence="4 5" id="KW-0472">Membrane</keyword>
<evidence type="ECO:0000256" key="5">
    <source>
        <dbReference type="SAM" id="Phobius"/>
    </source>
</evidence>
<feature type="transmembrane region" description="Helical" evidence="5">
    <location>
        <begin position="52"/>
        <end position="75"/>
    </location>
</feature>
<keyword evidence="7" id="KW-1185">Reference proteome</keyword>
<feature type="transmembrane region" description="Helical" evidence="5">
    <location>
        <begin position="22"/>
        <end position="40"/>
    </location>
</feature>
<comment type="caution">
    <text evidence="6">The sequence shown here is derived from an EMBL/GenBank/DDBJ whole genome shotgun (WGS) entry which is preliminary data.</text>
</comment>
<dbReference type="Proteomes" id="UP000752012">
    <property type="component" value="Unassembled WGS sequence"/>
</dbReference>
<dbReference type="Pfam" id="PF07457">
    <property type="entry name" value="DUF1516"/>
    <property type="match status" value="1"/>
</dbReference>